<keyword evidence="1" id="KW-0862">Zinc</keyword>
<feature type="domain" description="SWIM-type" evidence="2">
    <location>
        <begin position="66"/>
        <end position="114"/>
    </location>
</feature>
<comment type="caution">
    <text evidence="3">The sequence shown here is derived from an EMBL/GenBank/DDBJ whole genome shotgun (WGS) entry which is preliminary data.</text>
</comment>
<dbReference type="RefSeq" id="XP_020436866.1">
    <property type="nucleotide sequence ID" value="XM_020572749.1"/>
</dbReference>
<proteinExistence type="predicted"/>
<dbReference type="InterPro" id="IPR007527">
    <property type="entry name" value="Znf_SWIM"/>
</dbReference>
<gene>
    <name evidence="3" type="ORF">PPL_01746</name>
</gene>
<protein>
    <recommendedName>
        <fullName evidence="2">SWIM-type domain-containing protein</fullName>
    </recommendedName>
</protein>
<organism evidence="3 4">
    <name type="scientific">Heterostelium pallidum (strain ATCC 26659 / Pp 5 / PN500)</name>
    <name type="common">Cellular slime mold</name>
    <name type="synonym">Polysphondylium pallidum</name>
    <dbReference type="NCBI Taxonomy" id="670386"/>
    <lineage>
        <taxon>Eukaryota</taxon>
        <taxon>Amoebozoa</taxon>
        <taxon>Evosea</taxon>
        <taxon>Eumycetozoa</taxon>
        <taxon>Dictyostelia</taxon>
        <taxon>Acytosteliales</taxon>
        <taxon>Acytosteliaceae</taxon>
        <taxon>Heterostelium</taxon>
    </lineage>
</organism>
<keyword evidence="1" id="KW-0479">Metal-binding</keyword>
<dbReference type="GO" id="GO:0008270">
    <property type="term" value="F:zinc ion binding"/>
    <property type="evidence" value="ECO:0007669"/>
    <property type="project" value="UniProtKB-KW"/>
</dbReference>
<dbReference type="Proteomes" id="UP000001396">
    <property type="component" value="Unassembled WGS sequence"/>
</dbReference>
<evidence type="ECO:0000313" key="3">
    <source>
        <dbReference type="EMBL" id="EFA84754.1"/>
    </source>
</evidence>
<dbReference type="InParanoid" id="D3B0D0"/>
<evidence type="ECO:0000313" key="4">
    <source>
        <dbReference type="Proteomes" id="UP000001396"/>
    </source>
</evidence>
<evidence type="ECO:0000256" key="1">
    <source>
        <dbReference type="PROSITE-ProRule" id="PRU00325"/>
    </source>
</evidence>
<sequence length="131" mass="14885">MNITNTAHNTKLKDIVNSLLSANEMTDDILLALYAIYDKTLSESLQIIDKQMIVKYIFKPSNRSFYVVNGHQKDSKYLCLLDGDYCGCPAFRNSSPKSDFSYCKHQLASKLTEMMNDKSVTTLSDRLQITV</sequence>
<dbReference type="PANTHER" id="PTHR28498:SF1">
    <property type="entry name" value="ZINC FINGER SWIM DOMAIN-CONTAINING PROTEIN 7"/>
    <property type="match status" value="1"/>
</dbReference>
<keyword evidence="4" id="KW-1185">Reference proteome</keyword>
<accession>D3B0D0</accession>
<dbReference type="GO" id="GO:0000724">
    <property type="term" value="P:double-strand break repair via homologous recombination"/>
    <property type="evidence" value="ECO:0007669"/>
    <property type="project" value="TreeGrafter"/>
</dbReference>
<reference evidence="3 4" key="1">
    <citation type="journal article" date="2011" name="Genome Res.">
        <title>Phylogeny-wide analysis of social amoeba genomes highlights ancient origins for complex intercellular communication.</title>
        <authorList>
            <person name="Heidel A.J."/>
            <person name="Lawal H.M."/>
            <person name="Felder M."/>
            <person name="Schilde C."/>
            <person name="Helps N.R."/>
            <person name="Tunggal B."/>
            <person name="Rivero F."/>
            <person name="John U."/>
            <person name="Schleicher M."/>
            <person name="Eichinger L."/>
            <person name="Platzer M."/>
            <person name="Noegel A.A."/>
            <person name="Schaap P."/>
            <person name="Gloeckner G."/>
        </authorList>
    </citation>
    <scope>NUCLEOTIDE SEQUENCE [LARGE SCALE GENOMIC DNA]</scope>
    <source>
        <strain evidence="4">ATCC 26659 / Pp 5 / PN500</strain>
    </source>
</reference>
<dbReference type="AlphaFoldDB" id="D3B0D0"/>
<dbReference type="PANTHER" id="PTHR28498">
    <property type="entry name" value="ZINC FINGER SWIM DOMAIN-CONTAINING PROTEIN 7"/>
    <property type="match status" value="1"/>
</dbReference>
<dbReference type="EMBL" id="ADBJ01000008">
    <property type="protein sequence ID" value="EFA84754.1"/>
    <property type="molecule type" value="Genomic_DNA"/>
</dbReference>
<dbReference type="GeneID" id="31357274"/>
<evidence type="ECO:0000259" key="2">
    <source>
        <dbReference type="PROSITE" id="PS50966"/>
    </source>
</evidence>
<dbReference type="PROSITE" id="PS50966">
    <property type="entry name" value="ZF_SWIM"/>
    <property type="match status" value="1"/>
</dbReference>
<dbReference type="GO" id="GO:0097196">
    <property type="term" value="C:Shu complex"/>
    <property type="evidence" value="ECO:0007669"/>
    <property type="project" value="TreeGrafter"/>
</dbReference>
<keyword evidence="1" id="KW-0863">Zinc-finger</keyword>
<name>D3B0D0_HETP5</name>